<feature type="domain" description="BRCT" evidence="5">
    <location>
        <begin position="908"/>
        <end position="997"/>
    </location>
</feature>
<feature type="compositionally biased region" description="Polar residues" evidence="4">
    <location>
        <begin position="336"/>
        <end position="345"/>
    </location>
</feature>
<keyword evidence="3" id="KW-0539">Nucleus</keyword>
<evidence type="ECO:0000259" key="5">
    <source>
        <dbReference type="PROSITE" id="PS50172"/>
    </source>
</evidence>
<accession>A0A5A7P169</accession>
<protein>
    <submittedName>
        <fullName evidence="6">Pax transcription activation domain interacting protein</fullName>
    </submittedName>
</protein>
<feature type="compositionally biased region" description="Basic and acidic residues" evidence="4">
    <location>
        <begin position="1"/>
        <end position="11"/>
    </location>
</feature>
<dbReference type="OrthoDB" id="342264at2759"/>
<dbReference type="AlphaFoldDB" id="A0A5A7P169"/>
<dbReference type="InterPro" id="IPR051579">
    <property type="entry name" value="DDR_Transcriptional_Reg"/>
</dbReference>
<dbReference type="CDD" id="cd18432">
    <property type="entry name" value="BRCT_PAXIP1_rpt6_like"/>
    <property type="match status" value="1"/>
</dbReference>
<dbReference type="Pfam" id="PF16589">
    <property type="entry name" value="BRCT_2"/>
    <property type="match status" value="1"/>
</dbReference>
<name>A0A5A7P169_STRAF</name>
<dbReference type="PANTHER" id="PTHR23196:SF1">
    <property type="entry name" value="PAX-INTERACTING PROTEIN 1"/>
    <property type="match status" value="1"/>
</dbReference>
<dbReference type="SUPFAM" id="SSF52113">
    <property type="entry name" value="BRCT domain"/>
    <property type="match status" value="1"/>
</dbReference>
<dbReference type="PROSITE" id="PS50172">
    <property type="entry name" value="BRCT"/>
    <property type="match status" value="1"/>
</dbReference>
<evidence type="ECO:0000256" key="1">
    <source>
        <dbReference type="ARBA" id="ARBA00004123"/>
    </source>
</evidence>
<organism evidence="6 7">
    <name type="scientific">Striga asiatica</name>
    <name type="common">Asiatic witchweed</name>
    <name type="synonym">Buchnera asiatica</name>
    <dbReference type="NCBI Taxonomy" id="4170"/>
    <lineage>
        <taxon>Eukaryota</taxon>
        <taxon>Viridiplantae</taxon>
        <taxon>Streptophyta</taxon>
        <taxon>Embryophyta</taxon>
        <taxon>Tracheophyta</taxon>
        <taxon>Spermatophyta</taxon>
        <taxon>Magnoliopsida</taxon>
        <taxon>eudicotyledons</taxon>
        <taxon>Gunneridae</taxon>
        <taxon>Pentapetalae</taxon>
        <taxon>asterids</taxon>
        <taxon>lamiids</taxon>
        <taxon>Lamiales</taxon>
        <taxon>Orobanchaceae</taxon>
        <taxon>Buchnereae</taxon>
        <taxon>Striga</taxon>
    </lineage>
</organism>
<dbReference type="EMBL" id="BKCP01001113">
    <property type="protein sequence ID" value="GER26499.1"/>
    <property type="molecule type" value="Genomic_DNA"/>
</dbReference>
<dbReference type="GO" id="GO:0005634">
    <property type="term" value="C:nucleus"/>
    <property type="evidence" value="ECO:0007669"/>
    <property type="project" value="UniProtKB-SubCell"/>
</dbReference>
<proteinExistence type="predicted"/>
<evidence type="ECO:0000313" key="6">
    <source>
        <dbReference type="EMBL" id="GER26499.1"/>
    </source>
</evidence>
<feature type="region of interest" description="Disordered" evidence="4">
    <location>
        <begin position="1"/>
        <end position="44"/>
    </location>
</feature>
<evidence type="ECO:0000313" key="7">
    <source>
        <dbReference type="Proteomes" id="UP000325081"/>
    </source>
</evidence>
<keyword evidence="7" id="KW-1185">Reference proteome</keyword>
<comment type="subcellular location">
    <subcellularLocation>
        <location evidence="1">Nucleus</location>
    </subcellularLocation>
</comment>
<dbReference type="InterPro" id="IPR036420">
    <property type="entry name" value="BRCT_dom_sf"/>
</dbReference>
<dbReference type="InterPro" id="IPR001357">
    <property type="entry name" value="BRCT_dom"/>
</dbReference>
<evidence type="ECO:0000256" key="3">
    <source>
        <dbReference type="ARBA" id="ARBA00023242"/>
    </source>
</evidence>
<dbReference type="Pfam" id="PF16770">
    <property type="entry name" value="RTT107_BRCT_5"/>
    <property type="match status" value="1"/>
</dbReference>
<keyword evidence="2" id="KW-0227">DNA damage</keyword>
<dbReference type="SMART" id="SM00292">
    <property type="entry name" value="BRCT"/>
    <property type="match status" value="1"/>
</dbReference>
<evidence type="ECO:0000256" key="2">
    <source>
        <dbReference type="ARBA" id="ARBA00022763"/>
    </source>
</evidence>
<feature type="region of interest" description="Disordered" evidence="4">
    <location>
        <begin position="321"/>
        <end position="354"/>
    </location>
</feature>
<gene>
    <name evidence="6" type="ORF">STAS_02144</name>
</gene>
<evidence type="ECO:0000256" key="4">
    <source>
        <dbReference type="SAM" id="MobiDB-lite"/>
    </source>
</evidence>
<sequence length="1111" mass="123421">GLRLEGIKGNEESPGESAGPLGVGKRGKMSGDNAGGEEAGDMKSGEIAGAAEIVEAGKLNSPEAKDIEKNAINDVKIVTKDGVVFNIDSIKPQVHKQRVFGVIKLSSAPEFCEDRMEVEFDTMAVIDTVPLESPIAESRLLNLDSNTDVLDECESARRSGYRVEDCCEEQVVLDSEDEGGDRNDTVGVEDYCVKRVVLDSDDDGGGDQNEVVVSGCFSRNGKLSSMGEIGLQRRRQVRKGSFRRLDKKFRKRVFLHIDSASSDVGDEESNTGRTCLYSKNKFLEHLGVMDNVLSTSADERPVPTIRNEVLFDTDCQNSVNKCSMEDSHDERKSSSHDSNPTNTGREANERTRFSESEDKALGFVDHYLSVSDLGSYKDMETIQTKRLISPPSLRSKGSQCLARRVDLARNASNFMTFDWTETHMDSDEYTTLEKNEDQIFGFKGKKSKWLSSFQEPDNFNLRNETLGLHSEEKLAGNVVSADDLNTSSLNSSDIVKVGSNSGFSTAYDSVEFGKQFNVGPPRQNTKEGDIQGLTPEMLDIGLDTQIAAEAMGELILAGPPIFDPCLAHQVSESTSSDSYPVNEKAKQKNVANHEDAFVGWRCKKRRSRCIMISTVGDKDVTCSAAKRSEKQRGVVDLLPVNMNIMTENSKCEEPIGVPMKESPRIHLVYKRRSKETAGQLKSDSPLKRMKMDRFHDDVGKIGIKDSYSRVKTERSKSEENVNLYAANSTLSKLNPWIYPKGKRSRPLTVSNHCSPFSTVKNNAEKYPTVHDGTQKRVATLFVYKRKRRVSLEREHIGSALEVAGNSSPLVNHDASSEKQGQIPIEFDTASPAKQHANFDNGKCSFVNASTVMKSVVLPSNMHPPLQVLDGSEKSKQPLNHLSKSPLMKELSRLGYTESLPNFMPKDSRRRRAMKTVCILFSQNLETSVLKQQKKIMARFGFLVASSCSGATHFVTDKFVRTKNMLEAIALGRHVVTHLWLEACEQAGYVVDERSYILRDGKKEKEIGFNMLVSLSRARQHPLLKGRRVLITPNVKPDVDAISGLVKAVGGQVVQSIMNPRMKDKLIAEDPLVISCEEDYTTCLPFLEEEVSVYSSELLLNGIVTQKLEYRR</sequence>
<reference evidence="7" key="1">
    <citation type="journal article" date="2019" name="Curr. Biol.">
        <title>Genome Sequence of Striga asiatica Provides Insight into the Evolution of Plant Parasitism.</title>
        <authorList>
            <person name="Yoshida S."/>
            <person name="Kim S."/>
            <person name="Wafula E.K."/>
            <person name="Tanskanen J."/>
            <person name="Kim Y.M."/>
            <person name="Honaas L."/>
            <person name="Yang Z."/>
            <person name="Spallek T."/>
            <person name="Conn C.E."/>
            <person name="Ichihashi Y."/>
            <person name="Cheong K."/>
            <person name="Cui S."/>
            <person name="Der J.P."/>
            <person name="Gundlach H."/>
            <person name="Jiao Y."/>
            <person name="Hori C."/>
            <person name="Ishida J.K."/>
            <person name="Kasahara H."/>
            <person name="Kiba T."/>
            <person name="Kim M.S."/>
            <person name="Koo N."/>
            <person name="Laohavisit A."/>
            <person name="Lee Y.H."/>
            <person name="Lumba S."/>
            <person name="McCourt P."/>
            <person name="Mortimer J.C."/>
            <person name="Mutuku J.M."/>
            <person name="Nomura T."/>
            <person name="Sasaki-Sekimoto Y."/>
            <person name="Seto Y."/>
            <person name="Wang Y."/>
            <person name="Wakatake T."/>
            <person name="Sakakibara H."/>
            <person name="Demura T."/>
            <person name="Yamaguchi S."/>
            <person name="Yoneyama K."/>
            <person name="Manabe R.I."/>
            <person name="Nelson D.C."/>
            <person name="Schulman A.H."/>
            <person name="Timko M.P."/>
            <person name="dePamphilis C.W."/>
            <person name="Choi D."/>
            <person name="Shirasu K."/>
        </authorList>
    </citation>
    <scope>NUCLEOTIDE SEQUENCE [LARGE SCALE GENOMIC DNA]</scope>
    <source>
        <strain evidence="7">cv. UVA1</strain>
    </source>
</reference>
<dbReference type="PANTHER" id="PTHR23196">
    <property type="entry name" value="PAX TRANSCRIPTION ACTIVATION DOMAIN INTERACTING PROTEIN"/>
    <property type="match status" value="1"/>
</dbReference>
<comment type="caution">
    <text evidence="6">The sequence shown here is derived from an EMBL/GenBank/DDBJ whole genome shotgun (WGS) entry which is preliminary data.</text>
</comment>
<dbReference type="CDD" id="cd17744">
    <property type="entry name" value="BRCT_MDC1_rpt1"/>
    <property type="match status" value="1"/>
</dbReference>
<feature type="compositionally biased region" description="Basic and acidic residues" evidence="4">
    <location>
        <begin position="323"/>
        <end position="335"/>
    </location>
</feature>
<feature type="non-terminal residue" evidence="6">
    <location>
        <position position="1"/>
    </location>
</feature>
<dbReference type="GO" id="GO:0006974">
    <property type="term" value="P:DNA damage response"/>
    <property type="evidence" value="ECO:0007669"/>
    <property type="project" value="UniProtKB-KW"/>
</dbReference>
<dbReference type="Proteomes" id="UP000325081">
    <property type="component" value="Unassembled WGS sequence"/>
</dbReference>
<dbReference type="Gene3D" id="3.40.50.10190">
    <property type="entry name" value="BRCT domain"/>
    <property type="match status" value="2"/>
</dbReference>